<dbReference type="HAMAP" id="MF_00131">
    <property type="entry name" value="Trp_synth_alpha"/>
    <property type="match status" value="1"/>
</dbReference>
<feature type="active site" description="Proton acceptor" evidence="9">
    <location>
        <position position="60"/>
    </location>
</feature>
<comment type="subunit">
    <text evidence="3 9">Tetramer of two alpha and two beta chains.</text>
</comment>
<feature type="active site" description="Proton acceptor" evidence="9">
    <location>
        <position position="49"/>
    </location>
</feature>
<keyword evidence="12" id="KW-1185">Reference proteome</keyword>
<keyword evidence="6 9" id="KW-0057">Aromatic amino acid biosynthesis</keyword>
<comment type="function">
    <text evidence="1 9">The alpha subunit is responsible for the aldol cleavage of indoleglycerol phosphate to indole and glyceraldehyde 3-phosphate.</text>
</comment>
<protein>
    <recommendedName>
        <fullName evidence="9">Tryptophan synthase alpha chain</fullName>
        <ecNumber evidence="9">4.2.1.20</ecNumber>
    </recommendedName>
</protein>
<evidence type="ECO:0000256" key="6">
    <source>
        <dbReference type="ARBA" id="ARBA00023141"/>
    </source>
</evidence>
<dbReference type="CDD" id="cd04724">
    <property type="entry name" value="Tryptophan_synthase_alpha"/>
    <property type="match status" value="1"/>
</dbReference>
<evidence type="ECO:0000256" key="10">
    <source>
        <dbReference type="RuleBase" id="RU003662"/>
    </source>
</evidence>
<evidence type="ECO:0000256" key="5">
    <source>
        <dbReference type="ARBA" id="ARBA00022822"/>
    </source>
</evidence>
<keyword evidence="5 9" id="KW-0822">Tryptophan biosynthesis</keyword>
<dbReference type="UniPathway" id="UPA00035">
    <property type="reaction ID" value="UER00044"/>
</dbReference>
<dbReference type="PANTHER" id="PTHR43406:SF1">
    <property type="entry name" value="TRYPTOPHAN SYNTHASE ALPHA CHAIN, CHLOROPLASTIC"/>
    <property type="match status" value="1"/>
</dbReference>
<keyword evidence="7 9" id="KW-0456">Lyase</keyword>
<dbReference type="PANTHER" id="PTHR43406">
    <property type="entry name" value="TRYPTOPHAN SYNTHASE, ALPHA CHAIN"/>
    <property type="match status" value="1"/>
</dbReference>
<evidence type="ECO:0000256" key="4">
    <source>
        <dbReference type="ARBA" id="ARBA00022605"/>
    </source>
</evidence>
<keyword evidence="4 9" id="KW-0028">Amino-acid biosynthesis</keyword>
<dbReference type="EC" id="4.2.1.20" evidence="9"/>
<evidence type="ECO:0000313" key="12">
    <source>
        <dbReference type="Proteomes" id="UP000546173"/>
    </source>
</evidence>
<dbReference type="PROSITE" id="PS00167">
    <property type="entry name" value="TRP_SYNTHASE_ALPHA"/>
    <property type="match status" value="1"/>
</dbReference>
<dbReference type="InterPro" id="IPR011060">
    <property type="entry name" value="RibuloseP-bd_barrel"/>
</dbReference>
<evidence type="ECO:0000256" key="3">
    <source>
        <dbReference type="ARBA" id="ARBA00011270"/>
    </source>
</evidence>
<evidence type="ECO:0000256" key="8">
    <source>
        <dbReference type="ARBA" id="ARBA00049047"/>
    </source>
</evidence>
<comment type="caution">
    <text evidence="11">The sequence shown here is derived from an EMBL/GenBank/DDBJ whole genome shotgun (WGS) entry which is preliminary data.</text>
</comment>
<gene>
    <name evidence="9" type="primary">trpA</name>
    <name evidence="11" type="ORF">H7993_12725</name>
</gene>
<dbReference type="SUPFAM" id="SSF51366">
    <property type="entry name" value="Ribulose-phoshate binding barrel"/>
    <property type="match status" value="1"/>
</dbReference>
<dbReference type="AlphaFoldDB" id="A0A7X1G675"/>
<sequence length="270" mass="28391">MSRLEQRFADLKAEGRAALVTFVTAGDPGYDASLSILKGLPAAGADVIELGMPFTDPMADGLAIQLATLRALNAGQTLAKTLQMVREFRVDDSTTPIVLMGYYNPIHRFGVEAFVAQAKEAGVDGLIIVDLPPEHDGELATPAQASGIDFIRLTTPTTDDARLPRVLERSSGFVYYVSVAGVTGAGSATTEHVGAAIERLRRHTHLPISVGFGIRTPDQAAAIARLADGVVVGSALVDKIANAQHHGQAVEDVLSLCSALAQGVRSARVQ</sequence>
<comment type="similarity">
    <text evidence="9 10">Belongs to the TrpA family.</text>
</comment>
<dbReference type="EMBL" id="JACMYH010000003">
    <property type="protein sequence ID" value="MBC2679251.1"/>
    <property type="molecule type" value="Genomic_DNA"/>
</dbReference>
<accession>A0A7X1G675</accession>
<evidence type="ECO:0000256" key="2">
    <source>
        <dbReference type="ARBA" id="ARBA00004733"/>
    </source>
</evidence>
<evidence type="ECO:0000256" key="7">
    <source>
        <dbReference type="ARBA" id="ARBA00023239"/>
    </source>
</evidence>
<name>A0A7X1G675_9PSED</name>
<dbReference type="Gene3D" id="3.20.20.70">
    <property type="entry name" value="Aldolase class I"/>
    <property type="match status" value="1"/>
</dbReference>
<dbReference type="Pfam" id="PF00290">
    <property type="entry name" value="Trp_syntA"/>
    <property type="match status" value="1"/>
</dbReference>
<organism evidence="11 12">
    <name type="scientific">Pseudomonas baltica</name>
    <dbReference type="NCBI Taxonomy" id="2762576"/>
    <lineage>
        <taxon>Bacteria</taxon>
        <taxon>Pseudomonadati</taxon>
        <taxon>Pseudomonadota</taxon>
        <taxon>Gammaproteobacteria</taxon>
        <taxon>Pseudomonadales</taxon>
        <taxon>Pseudomonadaceae</taxon>
        <taxon>Pseudomonas</taxon>
    </lineage>
</organism>
<dbReference type="NCBIfam" id="TIGR00262">
    <property type="entry name" value="trpA"/>
    <property type="match status" value="1"/>
</dbReference>
<evidence type="ECO:0000313" key="11">
    <source>
        <dbReference type="EMBL" id="MBC2679251.1"/>
    </source>
</evidence>
<dbReference type="FunFam" id="3.20.20.70:FF:000037">
    <property type="entry name" value="Tryptophan synthase alpha chain"/>
    <property type="match status" value="1"/>
</dbReference>
<dbReference type="RefSeq" id="WP_185794612.1">
    <property type="nucleotide sequence ID" value="NZ_JACMYH010000003.1"/>
</dbReference>
<evidence type="ECO:0000256" key="9">
    <source>
        <dbReference type="HAMAP-Rule" id="MF_00131"/>
    </source>
</evidence>
<dbReference type="InterPro" id="IPR018204">
    <property type="entry name" value="Trp_synthase_alpha_AS"/>
</dbReference>
<dbReference type="InterPro" id="IPR013785">
    <property type="entry name" value="Aldolase_TIM"/>
</dbReference>
<comment type="pathway">
    <text evidence="2 9">Amino-acid biosynthesis; L-tryptophan biosynthesis; L-tryptophan from chorismate: step 5/5.</text>
</comment>
<dbReference type="GO" id="GO:0004834">
    <property type="term" value="F:tryptophan synthase activity"/>
    <property type="evidence" value="ECO:0007669"/>
    <property type="project" value="UniProtKB-UniRule"/>
</dbReference>
<dbReference type="InterPro" id="IPR002028">
    <property type="entry name" value="Trp_synthase_suA"/>
</dbReference>
<dbReference type="GO" id="GO:0005829">
    <property type="term" value="C:cytosol"/>
    <property type="evidence" value="ECO:0007669"/>
    <property type="project" value="TreeGrafter"/>
</dbReference>
<evidence type="ECO:0000256" key="1">
    <source>
        <dbReference type="ARBA" id="ARBA00003365"/>
    </source>
</evidence>
<comment type="catalytic activity">
    <reaction evidence="8 9">
        <text>(1S,2R)-1-C-(indol-3-yl)glycerol 3-phosphate + L-serine = D-glyceraldehyde 3-phosphate + L-tryptophan + H2O</text>
        <dbReference type="Rhea" id="RHEA:10532"/>
        <dbReference type="ChEBI" id="CHEBI:15377"/>
        <dbReference type="ChEBI" id="CHEBI:33384"/>
        <dbReference type="ChEBI" id="CHEBI:57912"/>
        <dbReference type="ChEBI" id="CHEBI:58866"/>
        <dbReference type="ChEBI" id="CHEBI:59776"/>
        <dbReference type="EC" id="4.2.1.20"/>
    </reaction>
</comment>
<dbReference type="Proteomes" id="UP000546173">
    <property type="component" value="Unassembled WGS sequence"/>
</dbReference>
<reference evidence="11 12" key="1">
    <citation type="submission" date="2020-08" db="EMBL/GenBank/DDBJ databases">
        <title>Pseudomonas sp. nov.</title>
        <authorList>
            <person name="Gieschler S."/>
            <person name="Fiedler G."/>
            <person name="Brinks E."/>
            <person name="Boehnlein C."/>
            <person name="Franz C.M.A.P."/>
            <person name="Kabisch J."/>
        </authorList>
    </citation>
    <scope>NUCLEOTIDE SEQUENCE [LARGE SCALE GENOMIC DNA]</scope>
    <source>
        <strain evidence="11 12">MBT-2</strain>
    </source>
</reference>
<proteinExistence type="inferred from homology"/>